<dbReference type="EMBL" id="QTSX02005975">
    <property type="protein sequence ID" value="KAJ9056281.1"/>
    <property type="molecule type" value="Genomic_DNA"/>
</dbReference>
<proteinExistence type="predicted"/>
<dbReference type="Proteomes" id="UP001165960">
    <property type="component" value="Unassembled WGS sequence"/>
</dbReference>
<name>A0ACC2S1N6_9FUNG</name>
<sequence>MPQHYYPAALVDPSVLGRALMDLVQLSLRLSNISLTIDGLNPPPVMALTNLRYRVLKDGIIHITPEGLDLYNVDHRRDQIHCEWI</sequence>
<gene>
    <name evidence="1" type="ORF">DSO57_1034798</name>
</gene>
<evidence type="ECO:0000313" key="2">
    <source>
        <dbReference type="Proteomes" id="UP001165960"/>
    </source>
</evidence>
<accession>A0ACC2S1N6</accession>
<protein>
    <submittedName>
        <fullName evidence="1">Uncharacterized protein</fullName>
    </submittedName>
</protein>
<evidence type="ECO:0000313" key="1">
    <source>
        <dbReference type="EMBL" id="KAJ9056281.1"/>
    </source>
</evidence>
<organism evidence="1 2">
    <name type="scientific">Entomophthora muscae</name>
    <dbReference type="NCBI Taxonomy" id="34485"/>
    <lineage>
        <taxon>Eukaryota</taxon>
        <taxon>Fungi</taxon>
        <taxon>Fungi incertae sedis</taxon>
        <taxon>Zoopagomycota</taxon>
        <taxon>Entomophthoromycotina</taxon>
        <taxon>Entomophthoromycetes</taxon>
        <taxon>Entomophthorales</taxon>
        <taxon>Entomophthoraceae</taxon>
        <taxon>Entomophthora</taxon>
    </lineage>
</organism>
<comment type="caution">
    <text evidence="1">The sequence shown here is derived from an EMBL/GenBank/DDBJ whole genome shotgun (WGS) entry which is preliminary data.</text>
</comment>
<keyword evidence="2" id="KW-1185">Reference proteome</keyword>
<reference evidence="1" key="1">
    <citation type="submission" date="2022-04" db="EMBL/GenBank/DDBJ databases">
        <title>Genome of the entomopathogenic fungus Entomophthora muscae.</title>
        <authorList>
            <person name="Elya C."/>
            <person name="Lovett B.R."/>
            <person name="Lee E."/>
            <person name="Macias A.M."/>
            <person name="Hajek A.E."/>
            <person name="De Bivort B.L."/>
            <person name="Kasson M.T."/>
            <person name="De Fine Licht H.H."/>
            <person name="Stajich J.E."/>
        </authorList>
    </citation>
    <scope>NUCLEOTIDE SEQUENCE</scope>
    <source>
        <strain evidence="1">Berkeley</strain>
    </source>
</reference>